<organism evidence="1 2">
    <name type="scientific">Hymenobacter saemangeumensis</name>
    <dbReference type="NCBI Taxonomy" id="1084522"/>
    <lineage>
        <taxon>Bacteria</taxon>
        <taxon>Pseudomonadati</taxon>
        <taxon>Bacteroidota</taxon>
        <taxon>Cytophagia</taxon>
        <taxon>Cytophagales</taxon>
        <taxon>Hymenobacteraceae</taxon>
        <taxon>Hymenobacter</taxon>
    </lineage>
</organism>
<evidence type="ECO:0000313" key="2">
    <source>
        <dbReference type="Proteomes" id="UP001501153"/>
    </source>
</evidence>
<keyword evidence="2" id="KW-1185">Reference proteome</keyword>
<evidence type="ECO:0008006" key="3">
    <source>
        <dbReference type="Google" id="ProtNLM"/>
    </source>
</evidence>
<sequence length="188" mass="21316">MTPNPPSLKNLGQKASFEDSVKAILSQREEVESAKLRKEEEDNKLKAHIAAEGPLRADNFFKRVKSAIEARLSTPEASRLFELNSLPQHPFSLFVVVDNKWSLGFSGNNMDLSLTLNSFERGRANPITMLLMAFRLSYDENGFYWQRSEKAGIDQTTPGQFTIRSLDRINSEDEFVEDFLATLIELAK</sequence>
<proteinExistence type="predicted"/>
<gene>
    <name evidence="1" type="ORF">GCM10023185_07020</name>
</gene>
<dbReference type="RefSeq" id="WP_345233871.1">
    <property type="nucleotide sequence ID" value="NZ_BAABGZ010000010.1"/>
</dbReference>
<evidence type="ECO:0000313" key="1">
    <source>
        <dbReference type="EMBL" id="GAA4349917.1"/>
    </source>
</evidence>
<dbReference type="Proteomes" id="UP001501153">
    <property type="component" value="Unassembled WGS sequence"/>
</dbReference>
<comment type="caution">
    <text evidence="1">The sequence shown here is derived from an EMBL/GenBank/DDBJ whole genome shotgun (WGS) entry which is preliminary data.</text>
</comment>
<dbReference type="EMBL" id="BAABGZ010000010">
    <property type="protein sequence ID" value="GAA4349917.1"/>
    <property type="molecule type" value="Genomic_DNA"/>
</dbReference>
<accession>A0ABP8I2I1</accession>
<name>A0ABP8I2I1_9BACT</name>
<reference evidence="2" key="1">
    <citation type="journal article" date="2019" name="Int. J. Syst. Evol. Microbiol.">
        <title>The Global Catalogue of Microorganisms (GCM) 10K type strain sequencing project: providing services to taxonomists for standard genome sequencing and annotation.</title>
        <authorList>
            <consortium name="The Broad Institute Genomics Platform"/>
            <consortium name="The Broad Institute Genome Sequencing Center for Infectious Disease"/>
            <person name="Wu L."/>
            <person name="Ma J."/>
        </authorList>
    </citation>
    <scope>NUCLEOTIDE SEQUENCE [LARGE SCALE GENOMIC DNA]</scope>
    <source>
        <strain evidence="2">JCM 17923</strain>
    </source>
</reference>
<protein>
    <recommendedName>
        <fullName evidence="3">YokE-like PH domain-containing protein</fullName>
    </recommendedName>
</protein>